<name>A0A5K3EXH2_MESCO</name>
<organism evidence="1">
    <name type="scientific">Mesocestoides corti</name>
    <name type="common">Flatworm</name>
    <dbReference type="NCBI Taxonomy" id="53468"/>
    <lineage>
        <taxon>Eukaryota</taxon>
        <taxon>Metazoa</taxon>
        <taxon>Spiralia</taxon>
        <taxon>Lophotrochozoa</taxon>
        <taxon>Platyhelminthes</taxon>
        <taxon>Cestoda</taxon>
        <taxon>Eucestoda</taxon>
        <taxon>Cyclophyllidea</taxon>
        <taxon>Mesocestoididae</taxon>
        <taxon>Mesocestoides</taxon>
    </lineage>
</organism>
<accession>A0A5K3EXH2</accession>
<protein>
    <submittedName>
        <fullName evidence="1">Uncharacterized protein</fullName>
    </submittedName>
</protein>
<proteinExistence type="predicted"/>
<dbReference type="AlphaFoldDB" id="A0A5K3EXH2"/>
<reference evidence="1" key="1">
    <citation type="submission" date="2019-11" db="UniProtKB">
        <authorList>
            <consortium name="WormBaseParasite"/>
        </authorList>
    </citation>
    <scope>IDENTIFICATION</scope>
</reference>
<sequence length="74" mass="8146">MWSVGECLTGYFAKHQQCGEPSHKLRTAILLRGRQLGTCRGADILNHLASANPVSLCIPMAFGEVRQPTREGHE</sequence>
<evidence type="ECO:0000313" key="1">
    <source>
        <dbReference type="WBParaSite" id="MCU_003290-RA"/>
    </source>
</evidence>
<dbReference type="WBParaSite" id="MCU_003290-RA">
    <property type="protein sequence ID" value="MCU_003290-RA"/>
    <property type="gene ID" value="MCU_003290"/>
</dbReference>